<accession>A0A9P8SXM6</accession>
<comment type="caution">
    <text evidence="1">The sequence shown here is derived from an EMBL/GenBank/DDBJ whole genome shotgun (WGS) entry which is preliminary data.</text>
</comment>
<gene>
    <name evidence="1" type="ORF">OGATHE_006557</name>
</gene>
<keyword evidence="2" id="KW-1185">Reference proteome</keyword>
<dbReference type="AlphaFoldDB" id="A0A9P8SXM6"/>
<proteinExistence type="predicted"/>
<protein>
    <submittedName>
        <fullName evidence="1">Uncharacterized protein</fullName>
    </submittedName>
</protein>
<name>A0A9P8SXM6_9ASCO</name>
<dbReference type="EMBL" id="JAEUBD010001571">
    <property type="protein sequence ID" value="KAH3658831.1"/>
    <property type="molecule type" value="Genomic_DNA"/>
</dbReference>
<evidence type="ECO:0000313" key="1">
    <source>
        <dbReference type="EMBL" id="KAH3658831.1"/>
    </source>
</evidence>
<sequence>MKSPTNGIRPIKKSIKTLKAILIATVSGNPPSISLAFLIRTSEKNKLIKSPTIGMNPMIAPYPNLMPATLKHWSR</sequence>
<evidence type="ECO:0000313" key="2">
    <source>
        <dbReference type="Proteomes" id="UP000788993"/>
    </source>
</evidence>
<dbReference type="Proteomes" id="UP000788993">
    <property type="component" value="Unassembled WGS sequence"/>
</dbReference>
<reference evidence="1" key="1">
    <citation type="journal article" date="2021" name="Open Biol.">
        <title>Shared evolutionary footprints suggest mitochondrial oxidative damage underlies multiple complex I losses in fungi.</title>
        <authorList>
            <person name="Schikora-Tamarit M.A."/>
            <person name="Marcet-Houben M."/>
            <person name="Nosek J."/>
            <person name="Gabaldon T."/>
        </authorList>
    </citation>
    <scope>NUCLEOTIDE SEQUENCE</scope>
    <source>
        <strain evidence="1">NCAIM Y.01608</strain>
    </source>
</reference>
<organism evidence="1 2">
    <name type="scientific">Ogataea polymorpha</name>
    <dbReference type="NCBI Taxonomy" id="460523"/>
    <lineage>
        <taxon>Eukaryota</taxon>
        <taxon>Fungi</taxon>
        <taxon>Dikarya</taxon>
        <taxon>Ascomycota</taxon>
        <taxon>Saccharomycotina</taxon>
        <taxon>Pichiomycetes</taxon>
        <taxon>Pichiales</taxon>
        <taxon>Pichiaceae</taxon>
        <taxon>Ogataea</taxon>
    </lineage>
</organism>
<reference evidence="1" key="2">
    <citation type="submission" date="2021-01" db="EMBL/GenBank/DDBJ databases">
        <authorList>
            <person name="Schikora-Tamarit M.A."/>
        </authorList>
    </citation>
    <scope>NUCLEOTIDE SEQUENCE</scope>
    <source>
        <strain evidence="1">NCAIM Y.01608</strain>
    </source>
</reference>